<dbReference type="InterPro" id="IPR034660">
    <property type="entry name" value="DinB/YfiT-like"/>
</dbReference>
<dbReference type="SUPFAM" id="SSF109854">
    <property type="entry name" value="DinB/YfiT-like putative metalloenzymes"/>
    <property type="match status" value="1"/>
</dbReference>
<dbReference type="EMBL" id="JAZGLY010000001">
    <property type="protein sequence ID" value="MEE6185747.1"/>
    <property type="molecule type" value="Genomic_DNA"/>
</dbReference>
<name>A0ABU7RD58_9BACT</name>
<reference evidence="1 2" key="1">
    <citation type="submission" date="2024-01" db="EMBL/GenBank/DDBJ databases">
        <title>Niabella digestum sp. nov., isolated from waste digestion system.</title>
        <authorList>
            <person name="Zhang L."/>
        </authorList>
    </citation>
    <scope>NUCLEOTIDE SEQUENCE [LARGE SCALE GENOMIC DNA]</scope>
    <source>
        <strain evidence="1 2">A18</strain>
    </source>
</reference>
<sequence>MNIKQHIAQHLIDVHRGGNWTEVSIAEVLKDVSWVEACSITPFSPNSIAMLLHHITYWNRILTMRGRNSNPPIAKDNGMKVTINSEAEWEALKRDNLYSAEELATVIEGYDDSGLFAPILPGKSSAYKTFQGQVEHVHYHLGQMVMLKKYIRNRK</sequence>
<evidence type="ECO:0000313" key="2">
    <source>
        <dbReference type="Proteomes" id="UP001357452"/>
    </source>
</evidence>
<proteinExistence type="predicted"/>
<accession>A0ABU7RD58</accession>
<comment type="caution">
    <text evidence="1">The sequence shown here is derived from an EMBL/GenBank/DDBJ whole genome shotgun (WGS) entry which is preliminary data.</text>
</comment>
<organism evidence="1 2">
    <name type="scientific">Niabella digestorum</name>
    <dbReference type="NCBI Taxonomy" id="3117701"/>
    <lineage>
        <taxon>Bacteria</taxon>
        <taxon>Pseudomonadati</taxon>
        <taxon>Bacteroidota</taxon>
        <taxon>Chitinophagia</taxon>
        <taxon>Chitinophagales</taxon>
        <taxon>Chitinophagaceae</taxon>
        <taxon>Niabella</taxon>
    </lineage>
</organism>
<keyword evidence="2" id="KW-1185">Reference proteome</keyword>
<dbReference type="RefSeq" id="WP_330973155.1">
    <property type="nucleotide sequence ID" value="NZ_JAZGLY010000001.1"/>
</dbReference>
<gene>
    <name evidence="1" type="ORF">V2H41_00540</name>
</gene>
<dbReference type="Gene3D" id="1.20.120.450">
    <property type="entry name" value="dinb family like domain"/>
    <property type="match status" value="1"/>
</dbReference>
<dbReference type="Proteomes" id="UP001357452">
    <property type="component" value="Unassembled WGS sequence"/>
</dbReference>
<evidence type="ECO:0000313" key="1">
    <source>
        <dbReference type="EMBL" id="MEE6185747.1"/>
    </source>
</evidence>
<protein>
    <submittedName>
        <fullName evidence="1">DinB family protein</fullName>
    </submittedName>
</protein>